<dbReference type="EMBL" id="JAUTXU010000154">
    <property type="protein sequence ID" value="KAK3703248.1"/>
    <property type="molecule type" value="Genomic_DNA"/>
</dbReference>
<accession>A0ACC3MTF0</accession>
<proteinExistence type="predicted"/>
<gene>
    <name evidence="1" type="ORF">LTR37_014588</name>
</gene>
<sequence>MALQPPKKKRRITYGDTVAVYVGAEKRLFTLHESVVLEHSKFFRAALTKGFKEGQSRLIHLPEIETPAFEAYIQWMYSHEIVINECESVEEASKTRKQYSELIELYVVGDRLENTNLRNEVMTALVQLQEQSDPNPGCKNVSRVYKETPESSPLRRFVLDSWLDADPDEAIPYMKYMRLKFPTEFIFDMALELFQGKTRPAVRPVDRPKCFYHEHNDETPACE</sequence>
<keyword evidence="2" id="KW-1185">Reference proteome</keyword>
<comment type="caution">
    <text evidence="1">The sequence shown here is derived from an EMBL/GenBank/DDBJ whole genome shotgun (WGS) entry which is preliminary data.</text>
</comment>
<evidence type="ECO:0000313" key="2">
    <source>
        <dbReference type="Proteomes" id="UP001281147"/>
    </source>
</evidence>
<evidence type="ECO:0000313" key="1">
    <source>
        <dbReference type="EMBL" id="KAK3703248.1"/>
    </source>
</evidence>
<protein>
    <submittedName>
        <fullName evidence="1">Uncharacterized protein</fullName>
    </submittedName>
</protein>
<organism evidence="1 2">
    <name type="scientific">Vermiconidia calcicola</name>
    <dbReference type="NCBI Taxonomy" id="1690605"/>
    <lineage>
        <taxon>Eukaryota</taxon>
        <taxon>Fungi</taxon>
        <taxon>Dikarya</taxon>
        <taxon>Ascomycota</taxon>
        <taxon>Pezizomycotina</taxon>
        <taxon>Dothideomycetes</taxon>
        <taxon>Dothideomycetidae</taxon>
        <taxon>Mycosphaerellales</taxon>
        <taxon>Extremaceae</taxon>
        <taxon>Vermiconidia</taxon>
    </lineage>
</organism>
<dbReference type="Proteomes" id="UP001281147">
    <property type="component" value="Unassembled WGS sequence"/>
</dbReference>
<reference evidence="1" key="1">
    <citation type="submission" date="2023-07" db="EMBL/GenBank/DDBJ databases">
        <title>Black Yeasts Isolated from many extreme environments.</title>
        <authorList>
            <person name="Coleine C."/>
            <person name="Stajich J.E."/>
            <person name="Selbmann L."/>
        </authorList>
    </citation>
    <scope>NUCLEOTIDE SEQUENCE</scope>
    <source>
        <strain evidence="1">CCFEE 5714</strain>
    </source>
</reference>
<name>A0ACC3MTF0_9PEZI</name>